<keyword evidence="9" id="KW-1185">Reference proteome</keyword>
<dbReference type="GO" id="GO:0042147">
    <property type="term" value="P:retrograde transport, endosome to Golgi"/>
    <property type="evidence" value="ECO:0007669"/>
    <property type="project" value="TreeGrafter"/>
</dbReference>
<protein>
    <recommendedName>
        <fullName evidence="10">Vacuolar protein sorting-associated protein 52 A</fullName>
    </recommendedName>
</protein>
<dbReference type="GO" id="GO:0032456">
    <property type="term" value="P:endocytic recycling"/>
    <property type="evidence" value="ECO:0007669"/>
    <property type="project" value="TreeGrafter"/>
</dbReference>
<sequence>MEAVPAAEALDGHKDRFDLGVFVGDLALDEEVTSDDESLGGLQQELDNCKNDKEVANILANGIKLREYTKGVENNIRQIELDSIQDYIKESENLVLLHDQIRDCDNILSQMEMVLTGFQTEIGSISSEIKVLQEKSMDMGLKLKNRKAAESKLSKFVEDIIVPPRMIDIIVDGEVNDEYMKTLETLSKKIKFIDADPMVKSSKALKDVQPEVERLRQKAVSKIFEFVIQKFYALRKPKTNIQILQQSILLKYKYTITFLKEHAKEIYAEVRAAYIDTMNKVLSAHFRAYIQALEKLQMDIATSTDLLGVETRSTGFLFSIGKESLKTRSSVFALGERISVLKEIDQPALIPHIAEAKSQKYPYEVLFRSLQKLLIDTATSEYLFTDDFFGEESIFHDIFAGPIQVVDEHFNAVLLNCYDAIGIMLMIRIIHQHQLIMFRRRIPCLDSYLDKVNMSLWPRFKMVFDLHLNSLRNATIKTLWEDDVHPHYVTRRYAEFTASLVHLNVEHGDGQLDLNLERLRMAIEDLLVKLAKMFSKPKLQTIFLINNYDLTIAILKEAGTDGGKAQLHFEEVLKSNIAIYVEELLQEHFSDLIRFVKTRPADETATSSEKVSIAEVEPLVKDFASRYKAAIELMHKDVITSFSNFLCGMEILRAALAQLLLYYTRLTECVKKINSGSALNKDLVSISSILFEIKKYSRTF</sequence>
<evidence type="ECO:0000259" key="6">
    <source>
        <dbReference type="Pfam" id="PF04129"/>
    </source>
</evidence>
<dbReference type="GO" id="GO:0006896">
    <property type="term" value="P:Golgi to vacuole transport"/>
    <property type="evidence" value="ECO:0007669"/>
    <property type="project" value="TreeGrafter"/>
</dbReference>
<evidence type="ECO:0000256" key="2">
    <source>
        <dbReference type="ARBA" id="ARBA00008180"/>
    </source>
</evidence>
<dbReference type="Pfam" id="PF04129">
    <property type="entry name" value="Vps52_CC"/>
    <property type="match status" value="1"/>
</dbReference>
<dbReference type="Proteomes" id="UP000636709">
    <property type="component" value="Unassembled WGS sequence"/>
</dbReference>
<dbReference type="GO" id="GO:0000938">
    <property type="term" value="C:GARP complex"/>
    <property type="evidence" value="ECO:0007669"/>
    <property type="project" value="TreeGrafter"/>
</dbReference>
<evidence type="ECO:0000313" key="8">
    <source>
        <dbReference type="EMBL" id="KAF8698780.1"/>
    </source>
</evidence>
<dbReference type="InterPro" id="IPR048319">
    <property type="entry name" value="Vps52_CC"/>
</dbReference>
<keyword evidence="5" id="KW-0333">Golgi apparatus</keyword>
<dbReference type="OrthoDB" id="19482at2759"/>
<comment type="similarity">
    <text evidence="2">Belongs to the VPS52 family.</text>
</comment>
<dbReference type="InterPro" id="IPR007258">
    <property type="entry name" value="Vps52"/>
</dbReference>
<dbReference type="Pfam" id="PF20655">
    <property type="entry name" value="Vps52_C"/>
    <property type="match status" value="1"/>
</dbReference>
<comment type="subcellular location">
    <subcellularLocation>
        <location evidence="1">Golgi apparatus</location>
        <location evidence="1">trans-Golgi network</location>
    </subcellularLocation>
</comment>
<feature type="domain" description="Vps52 C-terminal" evidence="7">
    <location>
        <begin position="276"/>
        <end position="580"/>
    </location>
</feature>
<evidence type="ECO:0000256" key="5">
    <source>
        <dbReference type="ARBA" id="ARBA00023034"/>
    </source>
</evidence>
<evidence type="ECO:0000256" key="1">
    <source>
        <dbReference type="ARBA" id="ARBA00004601"/>
    </source>
</evidence>
<evidence type="ECO:0008006" key="10">
    <source>
        <dbReference type="Google" id="ProtNLM"/>
    </source>
</evidence>
<dbReference type="PANTHER" id="PTHR14190">
    <property type="entry name" value="SUPPRESSOR OF ACTIN MUTATIONS 2/VACUOLAR PROTEIN SORTING 52"/>
    <property type="match status" value="1"/>
</dbReference>
<accession>A0A835EPZ7</accession>
<name>A0A835EPZ7_9POAL</name>
<dbReference type="GO" id="GO:0019905">
    <property type="term" value="F:syntaxin binding"/>
    <property type="evidence" value="ECO:0007669"/>
    <property type="project" value="TreeGrafter"/>
</dbReference>
<dbReference type="PANTHER" id="PTHR14190:SF7">
    <property type="entry name" value="VACUOLAR PROTEIN SORTING-ASSOCIATED PROTEIN 52 HOMOLOG"/>
    <property type="match status" value="1"/>
</dbReference>
<gene>
    <name evidence="8" type="ORF">HU200_035038</name>
</gene>
<evidence type="ECO:0000256" key="4">
    <source>
        <dbReference type="ARBA" id="ARBA00022927"/>
    </source>
</evidence>
<dbReference type="SUPFAM" id="SSF74788">
    <property type="entry name" value="Cullin repeat-like"/>
    <property type="match status" value="1"/>
</dbReference>
<evidence type="ECO:0000313" key="9">
    <source>
        <dbReference type="Proteomes" id="UP000636709"/>
    </source>
</evidence>
<comment type="caution">
    <text evidence="8">The sequence shown here is derived from an EMBL/GenBank/DDBJ whole genome shotgun (WGS) entry which is preliminary data.</text>
</comment>
<feature type="domain" description="Vps52 coiled-coil" evidence="6">
    <location>
        <begin position="86"/>
        <end position="259"/>
    </location>
</feature>
<dbReference type="GO" id="GO:0005829">
    <property type="term" value="C:cytosol"/>
    <property type="evidence" value="ECO:0007669"/>
    <property type="project" value="GOC"/>
</dbReference>
<evidence type="ECO:0000259" key="7">
    <source>
        <dbReference type="Pfam" id="PF20655"/>
    </source>
</evidence>
<dbReference type="InterPro" id="IPR048361">
    <property type="entry name" value="Vps52_C"/>
</dbReference>
<organism evidence="8 9">
    <name type="scientific">Digitaria exilis</name>
    <dbReference type="NCBI Taxonomy" id="1010633"/>
    <lineage>
        <taxon>Eukaryota</taxon>
        <taxon>Viridiplantae</taxon>
        <taxon>Streptophyta</taxon>
        <taxon>Embryophyta</taxon>
        <taxon>Tracheophyta</taxon>
        <taxon>Spermatophyta</taxon>
        <taxon>Magnoliopsida</taxon>
        <taxon>Liliopsida</taxon>
        <taxon>Poales</taxon>
        <taxon>Poaceae</taxon>
        <taxon>PACMAD clade</taxon>
        <taxon>Panicoideae</taxon>
        <taxon>Panicodae</taxon>
        <taxon>Paniceae</taxon>
        <taxon>Anthephorinae</taxon>
        <taxon>Digitaria</taxon>
    </lineage>
</organism>
<dbReference type="GO" id="GO:0015031">
    <property type="term" value="P:protein transport"/>
    <property type="evidence" value="ECO:0007669"/>
    <property type="project" value="UniProtKB-KW"/>
</dbReference>
<reference evidence="8" key="1">
    <citation type="submission" date="2020-07" db="EMBL/GenBank/DDBJ databases">
        <title>Genome sequence and genetic diversity analysis of an under-domesticated orphan crop, white fonio (Digitaria exilis).</title>
        <authorList>
            <person name="Bennetzen J.L."/>
            <person name="Chen S."/>
            <person name="Ma X."/>
            <person name="Wang X."/>
            <person name="Yssel A.E.J."/>
            <person name="Chaluvadi S.R."/>
            <person name="Johnson M."/>
            <person name="Gangashetty P."/>
            <person name="Hamidou F."/>
            <person name="Sanogo M.D."/>
            <person name="Zwaenepoel A."/>
            <person name="Wallace J."/>
            <person name="Van De Peer Y."/>
            <person name="Van Deynze A."/>
        </authorList>
    </citation>
    <scope>NUCLEOTIDE SEQUENCE</scope>
    <source>
        <tissue evidence="8">Leaves</tissue>
    </source>
</reference>
<evidence type="ECO:0000256" key="3">
    <source>
        <dbReference type="ARBA" id="ARBA00022448"/>
    </source>
</evidence>
<dbReference type="InterPro" id="IPR016159">
    <property type="entry name" value="Cullin_repeat-like_dom_sf"/>
</dbReference>
<keyword evidence="3" id="KW-0813">Transport</keyword>
<dbReference type="AlphaFoldDB" id="A0A835EPZ7"/>
<keyword evidence="4" id="KW-0653">Protein transport</keyword>
<proteinExistence type="inferred from homology"/>
<dbReference type="EMBL" id="JACEFO010001862">
    <property type="protein sequence ID" value="KAF8698780.1"/>
    <property type="molecule type" value="Genomic_DNA"/>
</dbReference>